<evidence type="ECO:0000313" key="2">
    <source>
        <dbReference type="EMBL" id="PWA83935.1"/>
    </source>
</evidence>
<dbReference type="PANTHER" id="PTHR34659">
    <property type="entry name" value="BNAA05G11610D PROTEIN"/>
    <property type="match status" value="1"/>
</dbReference>
<dbReference type="GO" id="GO:0006950">
    <property type="term" value="P:response to stress"/>
    <property type="evidence" value="ECO:0007669"/>
    <property type="project" value="TreeGrafter"/>
</dbReference>
<protein>
    <submittedName>
        <fullName evidence="2">Uncharacterized protein</fullName>
    </submittedName>
</protein>
<dbReference type="GO" id="GO:0061908">
    <property type="term" value="C:phagophore"/>
    <property type="evidence" value="ECO:0007669"/>
    <property type="project" value="TreeGrafter"/>
</dbReference>
<dbReference type="InterPro" id="IPR053273">
    <property type="entry name" value="CST_Regulator"/>
</dbReference>
<gene>
    <name evidence="2" type="ORF">CTI12_AA103870</name>
</gene>
<feature type="compositionally biased region" description="Basic and acidic residues" evidence="1">
    <location>
        <begin position="385"/>
        <end position="399"/>
    </location>
</feature>
<name>A0A2U1PDU2_ARTAN</name>
<feature type="region of interest" description="Disordered" evidence="1">
    <location>
        <begin position="323"/>
        <end position="352"/>
    </location>
</feature>
<feature type="compositionally biased region" description="Basic and acidic residues" evidence="1">
    <location>
        <begin position="323"/>
        <end position="333"/>
    </location>
</feature>
<dbReference type="GO" id="GO:0005776">
    <property type="term" value="C:autophagosome"/>
    <property type="evidence" value="ECO:0007669"/>
    <property type="project" value="TreeGrafter"/>
</dbReference>
<feature type="region of interest" description="Disordered" evidence="1">
    <location>
        <begin position="227"/>
        <end position="257"/>
    </location>
</feature>
<feature type="region of interest" description="Disordered" evidence="1">
    <location>
        <begin position="364"/>
        <end position="406"/>
    </location>
</feature>
<evidence type="ECO:0000313" key="3">
    <source>
        <dbReference type="Proteomes" id="UP000245207"/>
    </source>
</evidence>
<dbReference type="OrthoDB" id="778244at2759"/>
<feature type="compositionally biased region" description="Polar residues" evidence="1">
    <location>
        <begin position="364"/>
        <end position="382"/>
    </location>
</feature>
<sequence>MESMDFKGIAWVGNIYQKFEAMCLEVEEAMSQETAKYVENQVQTVGASMKKFCSDVMQDMVPPSSKDLSRVASSELSLNPYLEFGVHKVKKPLSSFKKAAIDHVRVKDIPEDKSNSSNDVWEDWSAASINWEISDNDEENCERVTVEAASEATGCESRGEQEGKIFNTVVGTSIASPAPSTTVSTKTIAEDGKGSRCISSSNVVRAKPTGTWENSGLDSQISLQATSNTSSCQSVDGDVSCTESSENSRQVSLSQTGSHVNSNAQCCQSVRDEVIRPHTGSTEDRDPNLKDDNYTTVQMMEPTGHESESGFEETCVLVDGNDYRSESHKEEKRRSYKKKIQNAFSLKKKSSRKHEYKQLAAQFSNANAEPNVQGVETESHALTLSEDKKPQKLATHDSLESEWELL</sequence>
<comment type="caution">
    <text evidence="2">The sequence shown here is derived from an EMBL/GenBank/DDBJ whole genome shotgun (WGS) entry which is preliminary data.</text>
</comment>
<evidence type="ECO:0000256" key="1">
    <source>
        <dbReference type="SAM" id="MobiDB-lite"/>
    </source>
</evidence>
<reference evidence="2 3" key="1">
    <citation type="journal article" date="2018" name="Mol. Plant">
        <title>The genome of Artemisia annua provides insight into the evolution of Asteraceae family and artemisinin biosynthesis.</title>
        <authorList>
            <person name="Shen Q."/>
            <person name="Zhang L."/>
            <person name="Liao Z."/>
            <person name="Wang S."/>
            <person name="Yan T."/>
            <person name="Shi P."/>
            <person name="Liu M."/>
            <person name="Fu X."/>
            <person name="Pan Q."/>
            <person name="Wang Y."/>
            <person name="Lv Z."/>
            <person name="Lu X."/>
            <person name="Zhang F."/>
            <person name="Jiang W."/>
            <person name="Ma Y."/>
            <person name="Chen M."/>
            <person name="Hao X."/>
            <person name="Li L."/>
            <person name="Tang Y."/>
            <person name="Lv G."/>
            <person name="Zhou Y."/>
            <person name="Sun X."/>
            <person name="Brodelius P.E."/>
            <person name="Rose J.K.C."/>
            <person name="Tang K."/>
        </authorList>
    </citation>
    <scope>NUCLEOTIDE SEQUENCE [LARGE SCALE GENOMIC DNA]</scope>
    <source>
        <strain evidence="3">cv. Huhao1</strain>
        <tissue evidence="2">Leaf</tissue>
    </source>
</reference>
<proteinExistence type="predicted"/>
<dbReference type="Proteomes" id="UP000245207">
    <property type="component" value="Unassembled WGS sequence"/>
</dbReference>
<dbReference type="PANTHER" id="PTHR34659:SF8">
    <property type="entry name" value="(RAPE) HYPOTHETICAL PROTEIN"/>
    <property type="match status" value="1"/>
</dbReference>
<keyword evidence="3" id="KW-1185">Reference proteome</keyword>
<dbReference type="AlphaFoldDB" id="A0A2U1PDU2"/>
<accession>A0A2U1PDU2</accession>
<dbReference type="EMBL" id="PKPP01001286">
    <property type="protein sequence ID" value="PWA83935.1"/>
    <property type="molecule type" value="Genomic_DNA"/>
</dbReference>
<organism evidence="2 3">
    <name type="scientific">Artemisia annua</name>
    <name type="common">Sweet wormwood</name>
    <dbReference type="NCBI Taxonomy" id="35608"/>
    <lineage>
        <taxon>Eukaryota</taxon>
        <taxon>Viridiplantae</taxon>
        <taxon>Streptophyta</taxon>
        <taxon>Embryophyta</taxon>
        <taxon>Tracheophyta</taxon>
        <taxon>Spermatophyta</taxon>
        <taxon>Magnoliopsida</taxon>
        <taxon>eudicotyledons</taxon>
        <taxon>Gunneridae</taxon>
        <taxon>Pentapetalae</taxon>
        <taxon>asterids</taxon>
        <taxon>campanulids</taxon>
        <taxon>Asterales</taxon>
        <taxon>Asteraceae</taxon>
        <taxon>Asteroideae</taxon>
        <taxon>Anthemideae</taxon>
        <taxon>Artemisiinae</taxon>
        <taxon>Artemisia</taxon>
    </lineage>
</organism>
<feature type="compositionally biased region" description="Polar residues" evidence="1">
    <location>
        <begin position="241"/>
        <end position="257"/>
    </location>
</feature>
<feature type="compositionally biased region" description="Basic residues" evidence="1">
    <location>
        <begin position="334"/>
        <end position="352"/>
    </location>
</feature>